<sequence length="193" mass="21391">MARPTAPRGLARQRVLDAALALFAEHGVHGSSLQMIADRVGVSKAAVYYQFRSKEEIALEVLRPSIDDMARVIRIAEVLPDMQRRREVLVSGLIEMVVRHRQLSVLFYGDPGIDQLVRDEPEFRVVTDRLQELLEGPQPCIADRIALRVFLSGVCRVAADPDMSDIGDSDLQRTLVELSARLLSPDHAGAPVS</sequence>
<keyword evidence="1" id="KW-0805">Transcription regulation</keyword>
<dbReference type="AlphaFoldDB" id="A0A0J6YY07"/>
<evidence type="ECO:0000313" key="7">
    <source>
        <dbReference type="Proteomes" id="UP000036313"/>
    </source>
</evidence>
<evidence type="ECO:0000256" key="1">
    <source>
        <dbReference type="ARBA" id="ARBA00023015"/>
    </source>
</evidence>
<dbReference type="Pfam" id="PF00440">
    <property type="entry name" value="TetR_N"/>
    <property type="match status" value="1"/>
</dbReference>
<dbReference type="PATRIC" id="fig|1807.14.peg.1891"/>
<dbReference type="EMBL" id="JYNU01000010">
    <property type="protein sequence ID" value="KMO77311.1"/>
    <property type="molecule type" value="Genomic_DNA"/>
</dbReference>
<organism evidence="6 7">
    <name type="scientific">Mycolicibacterium obuense</name>
    <dbReference type="NCBI Taxonomy" id="1807"/>
    <lineage>
        <taxon>Bacteria</taxon>
        <taxon>Bacillati</taxon>
        <taxon>Actinomycetota</taxon>
        <taxon>Actinomycetes</taxon>
        <taxon>Mycobacteriales</taxon>
        <taxon>Mycobacteriaceae</taxon>
        <taxon>Mycolicibacterium</taxon>
    </lineage>
</organism>
<accession>A0A0J6YY07</accession>
<evidence type="ECO:0000256" key="4">
    <source>
        <dbReference type="PROSITE-ProRule" id="PRU00335"/>
    </source>
</evidence>
<reference evidence="6 7" key="1">
    <citation type="journal article" date="2015" name="Genome Biol. Evol.">
        <title>Characterization of Three Mycobacterium spp. with Potential Use in Bioremediation by Genome Sequencing and Comparative Genomics.</title>
        <authorList>
            <person name="Das S."/>
            <person name="Pettersson B.M."/>
            <person name="Behra P.R."/>
            <person name="Ramesh M."/>
            <person name="Dasgupta S."/>
            <person name="Bhattacharya A."/>
            <person name="Kirsebom L.A."/>
        </authorList>
    </citation>
    <scope>NUCLEOTIDE SEQUENCE [LARGE SCALE GENOMIC DNA]</scope>
    <source>
        <strain evidence="6 7">DSM 44075</strain>
    </source>
</reference>
<comment type="caution">
    <text evidence="6">The sequence shown here is derived from an EMBL/GenBank/DDBJ whole genome shotgun (WGS) entry which is preliminary data.</text>
</comment>
<protein>
    <submittedName>
        <fullName evidence="6">Putative acrEF/envCD operon repressor</fullName>
    </submittedName>
</protein>
<dbReference type="PANTHER" id="PTHR30055:SF234">
    <property type="entry name" value="HTH-TYPE TRANSCRIPTIONAL REGULATOR BETI"/>
    <property type="match status" value="1"/>
</dbReference>
<dbReference type="InterPro" id="IPR009057">
    <property type="entry name" value="Homeodomain-like_sf"/>
</dbReference>
<feature type="domain" description="HTH tetR-type" evidence="5">
    <location>
        <begin position="9"/>
        <end position="69"/>
    </location>
</feature>
<dbReference type="RefSeq" id="WP_048422907.1">
    <property type="nucleotide sequence ID" value="NZ_JYNU01000010.1"/>
</dbReference>
<evidence type="ECO:0000256" key="3">
    <source>
        <dbReference type="ARBA" id="ARBA00023163"/>
    </source>
</evidence>
<evidence type="ECO:0000256" key="2">
    <source>
        <dbReference type="ARBA" id="ARBA00023125"/>
    </source>
</evidence>
<dbReference type="InterPro" id="IPR050109">
    <property type="entry name" value="HTH-type_TetR-like_transc_reg"/>
</dbReference>
<dbReference type="InterPro" id="IPR001647">
    <property type="entry name" value="HTH_TetR"/>
</dbReference>
<dbReference type="PANTHER" id="PTHR30055">
    <property type="entry name" value="HTH-TYPE TRANSCRIPTIONAL REGULATOR RUTR"/>
    <property type="match status" value="1"/>
</dbReference>
<dbReference type="SUPFAM" id="SSF46689">
    <property type="entry name" value="Homeodomain-like"/>
    <property type="match status" value="1"/>
</dbReference>
<dbReference type="PROSITE" id="PS50977">
    <property type="entry name" value="HTH_TETR_2"/>
    <property type="match status" value="1"/>
</dbReference>
<dbReference type="GO" id="GO:0000976">
    <property type="term" value="F:transcription cis-regulatory region binding"/>
    <property type="evidence" value="ECO:0007669"/>
    <property type="project" value="TreeGrafter"/>
</dbReference>
<keyword evidence="3" id="KW-0804">Transcription</keyword>
<dbReference type="PRINTS" id="PR00455">
    <property type="entry name" value="HTHTETR"/>
</dbReference>
<evidence type="ECO:0000313" key="6">
    <source>
        <dbReference type="EMBL" id="KMO77311.1"/>
    </source>
</evidence>
<dbReference type="Proteomes" id="UP000036313">
    <property type="component" value="Unassembled WGS sequence"/>
</dbReference>
<gene>
    <name evidence="6" type="primary">envR_2</name>
    <name evidence="6" type="ORF">MOBUDSM44075_01880</name>
</gene>
<feature type="DNA-binding region" description="H-T-H motif" evidence="4">
    <location>
        <begin position="32"/>
        <end position="51"/>
    </location>
</feature>
<name>A0A0J6YY07_9MYCO</name>
<keyword evidence="2 4" id="KW-0238">DNA-binding</keyword>
<proteinExistence type="predicted"/>
<dbReference type="Gene3D" id="1.10.357.10">
    <property type="entry name" value="Tetracycline Repressor, domain 2"/>
    <property type="match status" value="1"/>
</dbReference>
<evidence type="ECO:0000259" key="5">
    <source>
        <dbReference type="PROSITE" id="PS50977"/>
    </source>
</evidence>
<dbReference type="GO" id="GO:0003700">
    <property type="term" value="F:DNA-binding transcription factor activity"/>
    <property type="evidence" value="ECO:0007669"/>
    <property type="project" value="TreeGrafter"/>
</dbReference>